<feature type="transmembrane region" description="Helical" evidence="2">
    <location>
        <begin position="113"/>
        <end position="134"/>
    </location>
</feature>
<accession>A0A125W3N9</accession>
<dbReference type="RefSeq" id="WP_002359020.1">
    <property type="nucleotide sequence ID" value="NZ_GL454482.1"/>
</dbReference>
<dbReference type="InterPro" id="IPR025194">
    <property type="entry name" value="RodZ-like_C"/>
</dbReference>
<gene>
    <name evidence="4" type="ORF">HMPREF9498_02631</name>
</gene>
<sequence length="288" mass="31400">MASVNIGETLKEARLQKNISIDELQQMTKIQKRYLEIIEQNDFESLPGTFYVRAFIRQYASAVGLDGNQLVDIYDGKEPAIVEEPKPVYEELEGSRKQLHDEEKQSSWLLRNLPAIAFSLIGLAIAVVVLYIMWQDQKAEPIIQTPATSASVEKPKESSQAPESSTQSSTPPSSSSEPEKKTAVAVVSDANNQVTATVKDANSPINITFKGTEGSCWIGVMVDGNYTYQHTLQAGETQTTALPANAANATLILGASNNVAIQVDGADLTLEKTPVLIRKDVTLGITYR</sequence>
<dbReference type="Gene3D" id="1.10.260.40">
    <property type="entry name" value="lambda repressor-like DNA-binding domains"/>
    <property type="match status" value="1"/>
</dbReference>
<evidence type="ECO:0000313" key="5">
    <source>
        <dbReference type="Proteomes" id="UP000004846"/>
    </source>
</evidence>
<comment type="caution">
    <text evidence="4">The sequence shown here is derived from an EMBL/GenBank/DDBJ whole genome shotgun (WGS) entry which is preliminary data.</text>
</comment>
<evidence type="ECO:0000256" key="1">
    <source>
        <dbReference type="SAM" id="MobiDB-lite"/>
    </source>
</evidence>
<dbReference type="CDD" id="cd00093">
    <property type="entry name" value="HTH_XRE"/>
    <property type="match status" value="1"/>
</dbReference>
<dbReference type="InterPro" id="IPR010982">
    <property type="entry name" value="Lambda_DNA-bd_dom_sf"/>
</dbReference>
<dbReference type="HOGENOM" id="CLU_047530_0_1_9"/>
<feature type="compositionally biased region" description="Low complexity" evidence="1">
    <location>
        <begin position="158"/>
        <end position="176"/>
    </location>
</feature>
<keyword evidence="2" id="KW-0812">Transmembrane</keyword>
<keyword evidence="2" id="KW-0472">Membrane</keyword>
<name>A0A125W3N9_ENTFL</name>
<evidence type="ECO:0000256" key="2">
    <source>
        <dbReference type="SAM" id="Phobius"/>
    </source>
</evidence>
<dbReference type="InterPro" id="IPR050400">
    <property type="entry name" value="Bact_Cytoskel_RodZ"/>
</dbReference>
<feature type="region of interest" description="Disordered" evidence="1">
    <location>
        <begin position="147"/>
        <end position="183"/>
    </location>
</feature>
<dbReference type="EMBL" id="AEBR01000095">
    <property type="protein sequence ID" value="EFM81746.1"/>
    <property type="molecule type" value="Genomic_DNA"/>
</dbReference>
<dbReference type="PANTHER" id="PTHR34475">
    <property type="match status" value="1"/>
</dbReference>
<dbReference type="InterPro" id="IPR001387">
    <property type="entry name" value="Cro/C1-type_HTH"/>
</dbReference>
<keyword evidence="2" id="KW-1133">Transmembrane helix</keyword>
<evidence type="ECO:0000313" key="4">
    <source>
        <dbReference type="EMBL" id="EFM81746.1"/>
    </source>
</evidence>
<dbReference type="Pfam" id="PF13413">
    <property type="entry name" value="HTH_25"/>
    <property type="match status" value="1"/>
</dbReference>
<evidence type="ECO:0000259" key="3">
    <source>
        <dbReference type="Pfam" id="PF13464"/>
    </source>
</evidence>
<dbReference type="SUPFAM" id="SSF47413">
    <property type="entry name" value="lambda repressor-like DNA-binding domains"/>
    <property type="match status" value="1"/>
</dbReference>
<dbReference type="GO" id="GO:0003677">
    <property type="term" value="F:DNA binding"/>
    <property type="evidence" value="ECO:0007669"/>
    <property type="project" value="InterPro"/>
</dbReference>
<dbReference type="Pfam" id="PF13464">
    <property type="entry name" value="RodZ_C"/>
    <property type="match status" value="1"/>
</dbReference>
<proteinExistence type="predicted"/>
<dbReference type="AlphaFoldDB" id="A0A125W3N9"/>
<dbReference type="PANTHER" id="PTHR34475:SF1">
    <property type="entry name" value="CYTOSKELETON PROTEIN RODZ"/>
    <property type="match status" value="1"/>
</dbReference>
<reference evidence="4 5" key="1">
    <citation type="submission" date="2010-07" db="EMBL/GenBank/DDBJ databases">
        <authorList>
            <person name="Sid Ahmed O."/>
        </authorList>
    </citation>
    <scope>NUCLEOTIDE SEQUENCE [LARGE SCALE GENOMIC DNA]</scope>
    <source>
        <strain evidence="4 5">TX4248</strain>
    </source>
</reference>
<protein>
    <recommendedName>
        <fullName evidence="3">Cytoskeleton protein RodZ-like C-terminal domain-containing protein</fullName>
    </recommendedName>
</protein>
<dbReference type="Proteomes" id="UP000004846">
    <property type="component" value="Unassembled WGS sequence"/>
</dbReference>
<organism evidence="4 5">
    <name type="scientific">Enterococcus faecalis TX4248</name>
    <dbReference type="NCBI Taxonomy" id="749495"/>
    <lineage>
        <taxon>Bacteria</taxon>
        <taxon>Bacillati</taxon>
        <taxon>Bacillota</taxon>
        <taxon>Bacilli</taxon>
        <taxon>Lactobacillales</taxon>
        <taxon>Enterococcaceae</taxon>
        <taxon>Enterococcus</taxon>
    </lineage>
</organism>
<feature type="domain" description="Cytoskeleton protein RodZ-like C-terminal" evidence="3">
    <location>
        <begin position="213"/>
        <end position="272"/>
    </location>
</feature>